<evidence type="ECO:0000313" key="5">
    <source>
        <dbReference type="Proteomes" id="UP001220324"/>
    </source>
</evidence>
<dbReference type="GO" id="GO:0003677">
    <property type="term" value="F:DNA binding"/>
    <property type="evidence" value="ECO:0007669"/>
    <property type="project" value="InterPro"/>
</dbReference>
<reference evidence="4 5" key="1">
    <citation type="journal article" date="2023" name="IMA Fungus">
        <title>Comparative genomic study of the Penicillium genus elucidates a diverse pangenome and 15 lateral gene transfer events.</title>
        <authorList>
            <person name="Petersen C."/>
            <person name="Sorensen T."/>
            <person name="Nielsen M.R."/>
            <person name="Sondergaard T.E."/>
            <person name="Sorensen J.L."/>
            <person name="Fitzpatrick D.A."/>
            <person name="Frisvad J.C."/>
            <person name="Nielsen K.L."/>
        </authorList>
    </citation>
    <scope>NUCLEOTIDE SEQUENCE [LARGE SCALE GENOMIC DNA]</scope>
    <source>
        <strain evidence="4 5">IBT 35679</strain>
    </source>
</reference>
<dbReference type="InterPro" id="IPR052761">
    <property type="entry name" value="Fungal_Detox/Toxin_TFs"/>
</dbReference>
<dbReference type="PANTHER" id="PTHR47425">
    <property type="entry name" value="FARB-RELATED"/>
    <property type="match status" value="1"/>
</dbReference>
<keyword evidence="1" id="KW-0539">Nucleus</keyword>
<evidence type="ECO:0000259" key="3">
    <source>
        <dbReference type="SMART" id="SM00906"/>
    </source>
</evidence>
<evidence type="ECO:0000256" key="2">
    <source>
        <dbReference type="SAM" id="MobiDB-lite"/>
    </source>
</evidence>
<name>A0AAD6D227_9EURO</name>
<organism evidence="4 5">
    <name type="scientific">Penicillium frequentans</name>
    <dbReference type="NCBI Taxonomy" id="3151616"/>
    <lineage>
        <taxon>Eukaryota</taxon>
        <taxon>Fungi</taxon>
        <taxon>Dikarya</taxon>
        <taxon>Ascomycota</taxon>
        <taxon>Pezizomycotina</taxon>
        <taxon>Eurotiomycetes</taxon>
        <taxon>Eurotiomycetidae</taxon>
        <taxon>Eurotiales</taxon>
        <taxon>Aspergillaceae</taxon>
        <taxon>Penicillium</taxon>
    </lineage>
</organism>
<dbReference type="AlphaFoldDB" id="A0AAD6D227"/>
<dbReference type="CDD" id="cd12148">
    <property type="entry name" value="fungal_TF_MHR"/>
    <property type="match status" value="1"/>
</dbReference>
<dbReference type="GO" id="GO:0006351">
    <property type="term" value="P:DNA-templated transcription"/>
    <property type="evidence" value="ECO:0007669"/>
    <property type="project" value="InterPro"/>
</dbReference>
<keyword evidence="5" id="KW-1185">Reference proteome</keyword>
<dbReference type="PANTHER" id="PTHR47425:SF2">
    <property type="entry name" value="FARB-RELATED"/>
    <property type="match status" value="1"/>
</dbReference>
<feature type="domain" description="Xylanolytic transcriptional activator regulatory" evidence="3">
    <location>
        <begin position="210"/>
        <end position="285"/>
    </location>
</feature>
<dbReference type="Pfam" id="PF04082">
    <property type="entry name" value="Fungal_trans"/>
    <property type="match status" value="1"/>
</dbReference>
<evidence type="ECO:0000256" key="1">
    <source>
        <dbReference type="ARBA" id="ARBA00023242"/>
    </source>
</evidence>
<dbReference type="SMART" id="SM00906">
    <property type="entry name" value="Fungal_trans"/>
    <property type="match status" value="1"/>
</dbReference>
<gene>
    <name evidence="4" type="ORF">N7494_001610</name>
</gene>
<accession>A0AAD6D227</accession>
<dbReference type="GO" id="GO:0008270">
    <property type="term" value="F:zinc ion binding"/>
    <property type="evidence" value="ECO:0007669"/>
    <property type="project" value="InterPro"/>
</dbReference>
<feature type="region of interest" description="Disordered" evidence="2">
    <location>
        <begin position="619"/>
        <end position="640"/>
    </location>
</feature>
<dbReference type="EMBL" id="JAQIZZ010000002">
    <property type="protein sequence ID" value="KAJ5552232.1"/>
    <property type="molecule type" value="Genomic_DNA"/>
</dbReference>
<comment type="caution">
    <text evidence="4">The sequence shown here is derived from an EMBL/GenBank/DDBJ whole genome shotgun (WGS) entry which is preliminary data.</text>
</comment>
<dbReference type="InterPro" id="IPR007219">
    <property type="entry name" value="XnlR_reg_dom"/>
</dbReference>
<protein>
    <recommendedName>
        <fullName evidence="3">Xylanolytic transcriptional activator regulatory domain-containing protein</fullName>
    </recommendedName>
</protein>
<dbReference type="Proteomes" id="UP001220324">
    <property type="component" value="Unassembled WGS sequence"/>
</dbReference>
<evidence type="ECO:0000313" key="4">
    <source>
        <dbReference type="EMBL" id="KAJ5552232.1"/>
    </source>
</evidence>
<proteinExistence type="predicted"/>
<sequence>MSSRPTSPADDIGRSHGPTTVATEAPFLEMSRNASSHEFSNISKPLQSALNESETASGPLLLFNYYPCLQVPNLRNLQPADVAFLESQKCFHIPVEPFLETLVAHYFLYVHPCLPIVDEAEFWLAFRQRKPGESKFSLLTFQAMLFVACSYVSLTDARKWGAESIRAVRDSLYRRAKLLYDFGVENDHLCLSQALTLLTFQSTGSDHLINSTWLTLAIQQARAADAHVYHHYPSNGKYKQSVLKRLWWCLVIRDRIIALGMRRPLQILPSHFDTTSHCPLLLEDLSMEIHASEVYDPETKVMLSKVLTSQCRLVTALTTLIMAVYPPDQPKSLRKSFESVQINEIKFQLDYWKANHMLPPSSQDSGCHPSISFYKQLTCVYFETARLALYHLISFQAPQHERQENLPDLMNAVGVINEMVKRFIVDGTAAHLPISVVAYTVLPQLVLSFDLRFCGNGIGRKNQAHDLKIYNELNRQYELRYNVSHVASWVNDIICLFETSISRNTLRTATTVHSRGLQPLHGFSLLQLQPALYFQLTTLVDTSMSTGHLALEGLQSIGTLSATSPKELSSPLETLSGPNLTLSTTPYPFDSYRNKMVPEDVVNIDYYTPEAAGRLETRINEETRAPGSDPFSPDKVHDASRDEEYIQISRRDTASIDLLWGNIGLLGE</sequence>